<proteinExistence type="predicted"/>
<sequence length="485" mass="54988">MTQPRLSTVYDLSNLRLHPNGLRVYQKDTNRRPDLAKITVQGPRQTWIARDVGGTAKIPTNRKRVKDREDQEGEEQPEEEEDGSDEEEFSEIDEQASNAQEDEDREDRPKLGKKRKSKRPNPYVLKRQRFAADFDYLKSTYDASSSRASPSTEVDAEFEASGSSQKLTKLELPDPSPELLKFIHRYAAEFYTERGQLLNSSRKYRKKRRRHTRRNRLLRERRVRVQKARVNHGSSSEWSDSELDSEDFDSSSDDESDEDEGEQTDENVGDNEDLGDEENDLQASTNSDKGKGKGKGTEKDKSRKGIQYRQDEKLYTDMYKMFDGTAILALGMLVQEHIAQMLNPDIPKGWQEEMHKAYGSLSMEDLQDGAEGLAGGDQEADNEDGDGTEEEREQNDDDEEEASEGDESEEEESEEEEGDETASDEHMVEAQNSSSTTRVPQTTSDMSMEGKTRNTSLNSDDSRHIMSNDPALPSATTGSDYANAK</sequence>
<evidence type="ECO:0000313" key="2">
    <source>
        <dbReference type="EMBL" id="KAG5168731.1"/>
    </source>
</evidence>
<protein>
    <submittedName>
        <fullName evidence="2">Uncharacterized protein</fullName>
    </submittedName>
</protein>
<reference evidence="2" key="1">
    <citation type="submission" date="2021-02" db="EMBL/GenBank/DDBJ databases">
        <title>Psilocybe cubensis genome.</title>
        <authorList>
            <person name="Mckernan K.J."/>
            <person name="Crawford S."/>
            <person name="Trippe A."/>
            <person name="Kane L.T."/>
            <person name="Mclaughlin S."/>
        </authorList>
    </citation>
    <scope>NUCLEOTIDE SEQUENCE [LARGE SCALE GENOMIC DNA]</scope>
    <source>
        <strain evidence="2">MGC-MH-2018</strain>
    </source>
</reference>
<accession>A0A8H7XW07</accession>
<feature type="compositionally biased region" description="Polar residues" evidence="1">
    <location>
        <begin position="430"/>
        <end position="446"/>
    </location>
</feature>
<feature type="compositionally biased region" description="Basic residues" evidence="1">
    <location>
        <begin position="202"/>
        <end position="230"/>
    </location>
</feature>
<feature type="region of interest" description="Disordered" evidence="1">
    <location>
        <begin position="197"/>
        <end position="312"/>
    </location>
</feature>
<comment type="caution">
    <text evidence="2">The sequence shown here is derived from an EMBL/GenBank/DDBJ whole genome shotgun (WGS) entry which is preliminary data.</text>
</comment>
<evidence type="ECO:0000256" key="1">
    <source>
        <dbReference type="SAM" id="MobiDB-lite"/>
    </source>
</evidence>
<feature type="compositionally biased region" description="Acidic residues" evidence="1">
    <location>
        <begin position="70"/>
        <end position="105"/>
    </location>
</feature>
<feature type="compositionally biased region" description="Acidic residues" evidence="1">
    <location>
        <begin position="378"/>
        <end position="422"/>
    </location>
</feature>
<feature type="region of interest" description="Disordered" evidence="1">
    <location>
        <begin position="357"/>
        <end position="485"/>
    </location>
</feature>
<organism evidence="2">
    <name type="scientific">Psilocybe cubensis</name>
    <name type="common">Psychedelic mushroom</name>
    <name type="synonym">Stropharia cubensis</name>
    <dbReference type="NCBI Taxonomy" id="181762"/>
    <lineage>
        <taxon>Eukaryota</taxon>
        <taxon>Fungi</taxon>
        <taxon>Dikarya</taxon>
        <taxon>Basidiomycota</taxon>
        <taxon>Agaricomycotina</taxon>
        <taxon>Agaricomycetes</taxon>
        <taxon>Agaricomycetidae</taxon>
        <taxon>Agaricales</taxon>
        <taxon>Agaricineae</taxon>
        <taxon>Strophariaceae</taxon>
        <taxon>Psilocybe</taxon>
    </lineage>
</organism>
<dbReference type="OrthoDB" id="2565191at2759"/>
<feature type="compositionally biased region" description="Acidic residues" evidence="1">
    <location>
        <begin position="239"/>
        <end position="280"/>
    </location>
</feature>
<name>A0A8H7XW07_PSICU</name>
<gene>
    <name evidence="2" type="ORF">JR316_005283</name>
</gene>
<feature type="compositionally biased region" description="Polar residues" evidence="1">
    <location>
        <begin position="474"/>
        <end position="485"/>
    </location>
</feature>
<feature type="compositionally biased region" description="Polar residues" evidence="1">
    <location>
        <begin position="142"/>
        <end position="152"/>
    </location>
</feature>
<feature type="compositionally biased region" description="Basic and acidic residues" evidence="1">
    <location>
        <begin position="288"/>
        <end position="312"/>
    </location>
</feature>
<dbReference type="AlphaFoldDB" id="A0A8H7XW07"/>
<feature type="region of interest" description="Disordered" evidence="1">
    <location>
        <begin position="142"/>
        <end position="172"/>
    </location>
</feature>
<feature type="region of interest" description="Disordered" evidence="1">
    <location>
        <begin position="47"/>
        <end position="125"/>
    </location>
</feature>
<dbReference type="EMBL" id="JAFIQS010000005">
    <property type="protein sequence ID" value="KAG5168731.1"/>
    <property type="molecule type" value="Genomic_DNA"/>
</dbReference>